<evidence type="ECO:0000313" key="1">
    <source>
        <dbReference type="EMBL" id="CAF0963269.1"/>
    </source>
</evidence>
<gene>
    <name evidence="1" type="ORF">VCS650_LOCUS12718</name>
</gene>
<dbReference type="EMBL" id="CAJNON010000099">
    <property type="protein sequence ID" value="CAF0963269.1"/>
    <property type="molecule type" value="Genomic_DNA"/>
</dbReference>
<reference evidence="1" key="1">
    <citation type="submission" date="2021-02" db="EMBL/GenBank/DDBJ databases">
        <authorList>
            <person name="Nowell W R."/>
        </authorList>
    </citation>
    <scope>NUCLEOTIDE SEQUENCE</scope>
</reference>
<name>A0A814E5D7_9BILA</name>
<organism evidence="1 2">
    <name type="scientific">Adineta steineri</name>
    <dbReference type="NCBI Taxonomy" id="433720"/>
    <lineage>
        <taxon>Eukaryota</taxon>
        <taxon>Metazoa</taxon>
        <taxon>Spiralia</taxon>
        <taxon>Gnathifera</taxon>
        <taxon>Rotifera</taxon>
        <taxon>Eurotatoria</taxon>
        <taxon>Bdelloidea</taxon>
        <taxon>Adinetida</taxon>
        <taxon>Adinetidae</taxon>
        <taxon>Adineta</taxon>
    </lineage>
</organism>
<dbReference type="OrthoDB" id="10029574at2759"/>
<sequence>MENDTSLTARELSEPSNAGEIIILSNRSKNNQSLKSWIGPVQPYLWGNLYDCMKHMAEYGCNMEHSLIWVQDTLDGISLSAIPAQLNYIFNGYANLYKIVIDVICITDKVPVNLETDIDRYDGTSSDSEQEKRCRNITFVMYNPETFSFAILYAIDSDGNRQTCFAIDDQRIFDHLGGLFEKLNQEIMETELSIDNNDATIINTEESHTTDNVNAHLSSSSSSKNDSSLDIHSRGCTYELSVESHDDLTTSKRHEDHIICTSQTNSQSNFYSTHEEPMTTSIDNIQNVLSDMDTINRDIHQELNSTEESLPQTTQIDCHQEIADNTSTETNDYRMNTSLDSKARKSISKNIVHHTIRKAKTKRIRSSNNNSLSIPVTLSETTKKTASVVVSNVHSPMTLIIKYDPLNILKQPRRYRRVRMQNDLNKKRCPLVQAGNEDKQRIYPEIELPNNADDNVKLYVRVRVVTESGHSHPSQCVAPEIVNINISVMDNNNECVFLIITDEERCERRKIIKVHLFKRLHYFVSTEKNTETENLRLCKLEYTLCEQSTSGEYQLVSQPSYTSIIELMDKDVTVDATEVKPKQLCKWGGEAISVPLSTKCKKSDFHIECNDQELKNTQYKMEGKKLIIFSPESKSTNHLHLTISRKEYNEDISEYQMKLLHDDFIPHVIHGKNKFINYNIHVLIIGFCLSSGTHSMAIHGGMDLITGARFIVTNGTEQPIDIPIHWQCPIGILQRTFERIETLINDSQNCFRDLISAYADLYNIGLYLIVCNGNTCAIIGKEELESNKRHNYEHYTFLWCHAANMVFSPVYIQHINGHKMTTFKTDDVRARDFIESYLDGINQNLINPDQNSVEQDSAEQDAHMSEHVSHMMVDTAFSSTDDRTSRVRQPITTVNARVSIKQMQEEIDQLIPFIISRSIEVGFENPIPDFNSTNLNQIPPEMVAELIQERLLYLSSAVQKALELTSQDSDTGISSMIVGEENNQQRNIVQTNETNHSVQTNQGFSYVSSSEPIDMLNSNQASQSTSVSTSVEFQYETPSILVQPKGEWHNRNMKELANKGVSRLAADGPQRTFPQVQVPPEENQRMYLGVQIQTYNNEKHPSKVLVPENTDVNMDGFCNDNNLSRLLFDKCKKQNNYCEPGNGCVYLGISPEEHQTQRKHVRIRMFNLYQTGSITKELIEANQLKKCKLAFWLCILQDGVFKPISNLSLSSIIEET</sequence>
<protein>
    <submittedName>
        <fullName evidence="1">Uncharacterized protein</fullName>
    </submittedName>
</protein>
<comment type="caution">
    <text evidence="1">The sequence shown here is derived from an EMBL/GenBank/DDBJ whole genome shotgun (WGS) entry which is preliminary data.</text>
</comment>
<evidence type="ECO:0000313" key="2">
    <source>
        <dbReference type="Proteomes" id="UP000663891"/>
    </source>
</evidence>
<dbReference type="Proteomes" id="UP000663891">
    <property type="component" value="Unassembled WGS sequence"/>
</dbReference>
<proteinExistence type="predicted"/>
<accession>A0A814E5D7</accession>
<dbReference type="AlphaFoldDB" id="A0A814E5D7"/>